<keyword evidence="4 6" id="KW-0472">Membrane</keyword>
<feature type="transmembrane region" description="Helical" evidence="6">
    <location>
        <begin position="143"/>
        <end position="160"/>
    </location>
</feature>
<reference evidence="9 10" key="1">
    <citation type="submission" date="2020-08" db="EMBL/GenBank/DDBJ databases">
        <title>novel species in genus Corynebacterium.</title>
        <authorList>
            <person name="Zhang G."/>
        </authorList>
    </citation>
    <scope>NUCLEOTIDE SEQUENCE [LARGE SCALE GENOMIC DNA]</scope>
    <source>
        <strain evidence="9 10">zg-917</strain>
        <strain evidence="8">Zg-917</strain>
    </source>
</reference>
<gene>
    <name evidence="7" type="ORF">H7348_02540</name>
    <name evidence="8" type="ORF">IAU68_10655</name>
</gene>
<dbReference type="EMBL" id="CP061032">
    <property type="protein sequence ID" value="QNP90093.1"/>
    <property type="molecule type" value="Genomic_DNA"/>
</dbReference>
<dbReference type="CDD" id="cd13963">
    <property type="entry name" value="PT_UbiA_2"/>
    <property type="match status" value="1"/>
</dbReference>
<feature type="transmembrane region" description="Helical" evidence="6">
    <location>
        <begin position="110"/>
        <end position="137"/>
    </location>
</feature>
<comment type="subcellular location">
    <subcellularLocation>
        <location evidence="1">Membrane</location>
        <topology evidence="1">Multi-pass membrane protein</topology>
    </subcellularLocation>
</comment>
<keyword evidence="2 6" id="KW-0812">Transmembrane</keyword>
<evidence type="ECO:0000256" key="4">
    <source>
        <dbReference type="ARBA" id="ARBA00023136"/>
    </source>
</evidence>
<keyword evidence="8" id="KW-0808">Transferase</keyword>
<evidence type="ECO:0000256" key="6">
    <source>
        <dbReference type="SAM" id="Phobius"/>
    </source>
</evidence>
<evidence type="ECO:0000313" key="7">
    <source>
        <dbReference type="EMBL" id="MBC3178200.1"/>
    </source>
</evidence>
<feature type="transmembrane region" description="Helical" evidence="6">
    <location>
        <begin position="270"/>
        <end position="287"/>
    </location>
</feature>
<dbReference type="InterPro" id="IPR044878">
    <property type="entry name" value="UbiA_sf"/>
</dbReference>
<proteinExistence type="predicted"/>
<feature type="transmembrane region" description="Helical" evidence="6">
    <location>
        <begin position="237"/>
        <end position="258"/>
    </location>
</feature>
<accession>A0A7H0JYH7</accession>
<keyword evidence="3 6" id="KW-1133">Transmembrane helix</keyword>
<evidence type="ECO:0000313" key="9">
    <source>
        <dbReference type="Proteomes" id="UP000516235"/>
    </source>
</evidence>
<dbReference type="GO" id="GO:0016765">
    <property type="term" value="F:transferase activity, transferring alkyl or aryl (other than methyl) groups"/>
    <property type="evidence" value="ECO:0007669"/>
    <property type="project" value="InterPro"/>
</dbReference>
<dbReference type="Pfam" id="PF01040">
    <property type="entry name" value="UbiA"/>
    <property type="match status" value="1"/>
</dbReference>
<dbReference type="EC" id="2.4.2.45" evidence="8"/>
<keyword evidence="10" id="KW-1185">Reference proteome</keyword>
<evidence type="ECO:0000313" key="10">
    <source>
        <dbReference type="Proteomes" id="UP000642876"/>
    </source>
</evidence>
<feature type="transmembrane region" description="Helical" evidence="6">
    <location>
        <begin position="307"/>
        <end position="326"/>
    </location>
</feature>
<evidence type="ECO:0000256" key="3">
    <source>
        <dbReference type="ARBA" id="ARBA00022989"/>
    </source>
</evidence>
<dbReference type="KEGG" id="cluj:IAU68_10655"/>
<name>A0A7H0JYH7_9CORY</name>
<evidence type="ECO:0000256" key="2">
    <source>
        <dbReference type="ARBA" id="ARBA00022692"/>
    </source>
</evidence>
<feature type="transmembrane region" description="Helical" evidence="6">
    <location>
        <begin position="71"/>
        <end position="90"/>
    </location>
</feature>
<feature type="region of interest" description="Disordered" evidence="5">
    <location>
        <begin position="1"/>
        <end position="33"/>
    </location>
</feature>
<feature type="transmembrane region" description="Helical" evidence="6">
    <location>
        <begin position="192"/>
        <end position="210"/>
    </location>
</feature>
<evidence type="ECO:0000313" key="8">
    <source>
        <dbReference type="EMBL" id="QNP90093.1"/>
    </source>
</evidence>
<feature type="compositionally biased region" description="Basic and acidic residues" evidence="5">
    <location>
        <begin position="1"/>
        <end position="17"/>
    </location>
</feature>
<sequence length="331" mass="35795">MAHTHNPVDEPLLKSEPHTSGVDQVMKKSPPKNLPDAMIKGLRPKQWVKNVLVLAAPLAAGADSFNSQTAVDILLAFLVFCFGASSIYLINDARDIESDRRHPTKRFRPIASGMLPVGLAYAMAAILIALALGLSLLATDGGALAWVIGIYIALQLGYCFGWKHIPVIDIALVSSGFMLRTMAGGVAAGIDLSQWFLLVAAFGSLFMASGKRYAELLLVKETGAEIRRSLQGYTETYLRFVWTLSATAVVMSYALWGFQLSNAVEGTTAIWYQVSMVPFVIAILRYASVVDGGQGGAPDEIALEDRVLQLLAAAWIFCIVMAVYVVPNLGW</sequence>
<organism evidence="8 9">
    <name type="scientific">Corynebacterium lujinxingii</name>
    <dbReference type="NCBI Taxonomy" id="2763010"/>
    <lineage>
        <taxon>Bacteria</taxon>
        <taxon>Bacillati</taxon>
        <taxon>Actinomycetota</taxon>
        <taxon>Actinomycetes</taxon>
        <taxon>Mycobacteriales</taxon>
        <taxon>Corynebacteriaceae</taxon>
        <taxon>Corynebacterium</taxon>
    </lineage>
</organism>
<keyword evidence="8" id="KW-0328">Glycosyltransferase</keyword>
<evidence type="ECO:0000256" key="5">
    <source>
        <dbReference type="SAM" id="MobiDB-lite"/>
    </source>
</evidence>
<dbReference type="Proteomes" id="UP000516235">
    <property type="component" value="Chromosome"/>
</dbReference>
<dbReference type="InterPro" id="IPR000537">
    <property type="entry name" value="UbiA_prenyltransferase"/>
</dbReference>
<dbReference type="Gene3D" id="1.10.357.140">
    <property type="entry name" value="UbiA prenyltransferase"/>
    <property type="match status" value="1"/>
</dbReference>
<dbReference type="AlphaFoldDB" id="A0A7H0JYH7"/>
<protein>
    <submittedName>
        <fullName evidence="8">Decaprenyl-phosphate phosphoribosyltransferase</fullName>
        <ecNumber evidence="8">2.4.2.45</ecNumber>
    </submittedName>
</protein>
<dbReference type="Proteomes" id="UP000642876">
    <property type="component" value="Unassembled WGS sequence"/>
</dbReference>
<dbReference type="RefSeq" id="WP_171193858.1">
    <property type="nucleotide sequence ID" value="NZ_CP061032.1"/>
</dbReference>
<dbReference type="GO" id="GO:0016757">
    <property type="term" value="F:glycosyltransferase activity"/>
    <property type="evidence" value="ECO:0007669"/>
    <property type="project" value="UniProtKB-KW"/>
</dbReference>
<evidence type="ECO:0000256" key="1">
    <source>
        <dbReference type="ARBA" id="ARBA00004141"/>
    </source>
</evidence>
<dbReference type="NCBIfam" id="NF008978">
    <property type="entry name" value="PRK12324.1-4"/>
    <property type="match status" value="1"/>
</dbReference>
<dbReference type="GO" id="GO:0016020">
    <property type="term" value="C:membrane"/>
    <property type="evidence" value="ECO:0007669"/>
    <property type="project" value="UniProtKB-SubCell"/>
</dbReference>
<dbReference type="EMBL" id="JACMYE010000002">
    <property type="protein sequence ID" value="MBC3178200.1"/>
    <property type="molecule type" value="Genomic_DNA"/>
</dbReference>